<gene>
    <name evidence="1" type="ORF">AL536_02560</name>
    <name evidence="2" type="ORF">NCTC11327_04090</name>
</gene>
<dbReference type="AlphaFoldDB" id="A0AAX2LV41"/>
<reference evidence="1" key="2">
    <citation type="submission" date="2018-01" db="EMBL/GenBank/DDBJ databases">
        <title>FDA dAtabase for Regulatory Grade micrObial Sequences (FDA-ARGOS): Supporting development and validation of Infectious Disease Dx tests.</title>
        <authorList>
            <person name="Hoffmann M."/>
            <person name="Allard M."/>
            <person name="Evans P."/>
            <person name="Brown E."/>
            <person name="Tallon L."/>
            <person name="Sadzewicz L."/>
            <person name="Sengamalay N."/>
            <person name="Ott S."/>
            <person name="Godinez A."/>
            <person name="Nagaraj S."/>
            <person name="Vyas G."/>
            <person name="Aluvathingal J."/>
            <person name="Nadendla S."/>
            <person name="Geyer C."/>
            <person name="Sichtig H."/>
        </authorList>
    </citation>
    <scope>NUCLEOTIDE SEQUENCE</scope>
    <source>
        <strain evidence="1">ATCC 33809</strain>
    </source>
</reference>
<evidence type="ECO:0000313" key="3">
    <source>
        <dbReference type="Proteomes" id="UP000057088"/>
    </source>
</evidence>
<sequence>MEELKHQIRMQATANVFQTMGTEGSGAKVIEQFKSMPDELLDMLGTNAGIKKEHLPIYRKLTRGEENDFTEKLQNFKDELKTGDIILVTGTSNSSKVLAKLQKTVYSKARSSHVVIVLADFICIDAMPNIGVSLKLIPEVLNDVQEGWRIIRFKGLQEKDSELLSKTCAYYIEQPYIILPKKKPAKKFSYCSELARKVYLDSKIKNTGIPNNTIIKPCDFDKIADQNSQWLDVTDSVKPYVEFCIEYEGVLKFIAKSFTQGIELNRQRFSERRKVKENVSKMHKKGVITDSGAAQIKNKIELLEKSLNYKFWDYQ</sequence>
<dbReference type="SUPFAM" id="SSF54001">
    <property type="entry name" value="Cysteine proteinases"/>
    <property type="match status" value="1"/>
</dbReference>
<keyword evidence="3" id="KW-1185">Reference proteome</keyword>
<dbReference type="EMBL" id="CP014034">
    <property type="protein sequence ID" value="AMF93358.2"/>
    <property type="molecule type" value="Genomic_DNA"/>
</dbReference>
<dbReference type="Proteomes" id="UP000254626">
    <property type="component" value="Unassembled WGS sequence"/>
</dbReference>
<organism evidence="2 4">
    <name type="scientific">Vibrio fluvialis</name>
    <dbReference type="NCBI Taxonomy" id="676"/>
    <lineage>
        <taxon>Bacteria</taxon>
        <taxon>Pseudomonadati</taxon>
        <taxon>Pseudomonadota</taxon>
        <taxon>Gammaproteobacteria</taxon>
        <taxon>Vibrionales</taxon>
        <taxon>Vibrionaceae</taxon>
        <taxon>Vibrio</taxon>
    </lineage>
</organism>
<proteinExistence type="predicted"/>
<name>A0AAX2LV41_VIBFL</name>
<dbReference type="EMBL" id="UHIP01000002">
    <property type="protein sequence ID" value="SUQ27219.1"/>
    <property type="molecule type" value="Genomic_DNA"/>
</dbReference>
<accession>A0AAX2LV41</accession>
<dbReference type="RefSeq" id="WP_081094692.1">
    <property type="nucleotide sequence ID" value="NZ_CABLBX010000004.1"/>
</dbReference>
<dbReference type="Gene3D" id="3.90.1720.10">
    <property type="entry name" value="endopeptidase domain like (from Nostoc punctiforme)"/>
    <property type="match status" value="1"/>
</dbReference>
<evidence type="ECO:0000313" key="4">
    <source>
        <dbReference type="Proteomes" id="UP000254626"/>
    </source>
</evidence>
<reference evidence="3" key="1">
    <citation type="submission" date="2015-12" db="EMBL/GenBank/DDBJ databases">
        <title>FDA dAtabase for Regulatory Grade micrObial Sequences (FDA-ARGOS): Supporting development and validation of Infectious Disease Dx tests.</title>
        <authorList>
            <person name="Hoffmann M."/>
            <person name="Allard M."/>
            <person name="Evans P."/>
            <person name="Brown E."/>
            <person name="Tallon L.J."/>
            <person name="Sadzewicz L."/>
            <person name="Sengamalay N."/>
            <person name="Ott S."/>
            <person name="Godinez A."/>
            <person name="Nagaraj S."/>
            <person name="Vyas G."/>
            <person name="Aluvathingal J."/>
            <person name="Nadendla S."/>
            <person name="Geyer C."/>
            <person name="Sichtig H."/>
        </authorList>
    </citation>
    <scope>NUCLEOTIDE SEQUENCE [LARGE SCALE GENOMIC DNA]</scope>
    <source>
        <strain evidence="3">ATCC 33809</strain>
    </source>
</reference>
<reference evidence="2 4" key="3">
    <citation type="submission" date="2018-06" db="EMBL/GenBank/DDBJ databases">
        <authorList>
            <consortium name="Pathogen Informatics"/>
            <person name="Doyle S."/>
        </authorList>
    </citation>
    <scope>NUCLEOTIDE SEQUENCE [LARGE SCALE GENOMIC DNA]</scope>
    <source>
        <strain evidence="2 4">NCTC11327</strain>
    </source>
</reference>
<dbReference type="Proteomes" id="UP000057088">
    <property type="component" value="Chromosome 1"/>
</dbReference>
<dbReference type="InterPro" id="IPR038765">
    <property type="entry name" value="Papain-like_cys_pep_sf"/>
</dbReference>
<evidence type="ECO:0000313" key="1">
    <source>
        <dbReference type="EMBL" id="AMF93358.2"/>
    </source>
</evidence>
<evidence type="ECO:0000313" key="2">
    <source>
        <dbReference type="EMBL" id="SUQ27219.1"/>
    </source>
</evidence>
<protein>
    <submittedName>
        <fullName evidence="2">Orthopoxvirus protein of uncharacterized function (DUF830)</fullName>
    </submittedName>
</protein>
<dbReference type="GeneID" id="29383309"/>